<comment type="subcellular location">
    <subcellularLocation>
        <location evidence="1">Secreted</location>
    </subcellularLocation>
</comment>
<dbReference type="PROSITE" id="PS51406">
    <property type="entry name" value="FIBRINOGEN_C_2"/>
    <property type="match status" value="1"/>
</dbReference>
<feature type="region of interest" description="Disordered" evidence="5">
    <location>
        <begin position="68"/>
        <end position="87"/>
    </location>
</feature>
<dbReference type="FunFam" id="3.90.215.10:FF:000001">
    <property type="entry name" value="Tenascin isoform 1"/>
    <property type="match status" value="1"/>
</dbReference>
<dbReference type="EMBL" id="NEDP02076627">
    <property type="protein sequence ID" value="OWF36391.1"/>
    <property type="molecule type" value="Genomic_DNA"/>
</dbReference>
<evidence type="ECO:0000313" key="9">
    <source>
        <dbReference type="Proteomes" id="UP000242188"/>
    </source>
</evidence>
<feature type="transmembrane region" description="Helical" evidence="6">
    <location>
        <begin position="32"/>
        <end position="52"/>
    </location>
</feature>
<evidence type="ECO:0000256" key="1">
    <source>
        <dbReference type="ARBA" id="ARBA00004613"/>
    </source>
</evidence>
<dbReference type="AlphaFoldDB" id="A0A210PIR8"/>
<dbReference type="InterPro" id="IPR014716">
    <property type="entry name" value="Fibrinogen_a/b/g_C_1"/>
</dbReference>
<feature type="region of interest" description="Disordered" evidence="5">
    <location>
        <begin position="1"/>
        <end position="27"/>
    </location>
</feature>
<dbReference type="PANTHER" id="PTHR47221:SF5">
    <property type="entry name" value="FIBRINOGEN C-TERMINAL DOMAIN-CONTAINING PROTEIN"/>
    <property type="match status" value="1"/>
</dbReference>
<evidence type="ECO:0000256" key="5">
    <source>
        <dbReference type="SAM" id="MobiDB-lite"/>
    </source>
</evidence>
<evidence type="ECO:0000259" key="7">
    <source>
        <dbReference type="PROSITE" id="PS51406"/>
    </source>
</evidence>
<gene>
    <name evidence="8" type="ORF">KP79_PYT03610</name>
</gene>
<protein>
    <submittedName>
        <fullName evidence="8">Fibrinogen C domain-containing protein 1-B</fullName>
    </submittedName>
</protein>
<keyword evidence="9" id="KW-1185">Reference proteome</keyword>
<name>A0A210PIR8_MIZYE</name>
<dbReference type="InterPro" id="IPR037579">
    <property type="entry name" value="FIB_ANG-like"/>
</dbReference>
<reference evidence="8 9" key="1">
    <citation type="journal article" date="2017" name="Nat. Ecol. Evol.">
        <title>Scallop genome provides insights into evolution of bilaterian karyotype and development.</title>
        <authorList>
            <person name="Wang S."/>
            <person name="Zhang J."/>
            <person name="Jiao W."/>
            <person name="Li J."/>
            <person name="Xun X."/>
            <person name="Sun Y."/>
            <person name="Guo X."/>
            <person name="Huan P."/>
            <person name="Dong B."/>
            <person name="Zhang L."/>
            <person name="Hu X."/>
            <person name="Sun X."/>
            <person name="Wang J."/>
            <person name="Zhao C."/>
            <person name="Wang Y."/>
            <person name="Wang D."/>
            <person name="Huang X."/>
            <person name="Wang R."/>
            <person name="Lv J."/>
            <person name="Li Y."/>
            <person name="Zhang Z."/>
            <person name="Liu B."/>
            <person name="Lu W."/>
            <person name="Hui Y."/>
            <person name="Liang J."/>
            <person name="Zhou Z."/>
            <person name="Hou R."/>
            <person name="Li X."/>
            <person name="Liu Y."/>
            <person name="Li H."/>
            <person name="Ning X."/>
            <person name="Lin Y."/>
            <person name="Zhao L."/>
            <person name="Xing Q."/>
            <person name="Dou J."/>
            <person name="Li Y."/>
            <person name="Mao J."/>
            <person name="Guo H."/>
            <person name="Dou H."/>
            <person name="Li T."/>
            <person name="Mu C."/>
            <person name="Jiang W."/>
            <person name="Fu Q."/>
            <person name="Fu X."/>
            <person name="Miao Y."/>
            <person name="Liu J."/>
            <person name="Yu Q."/>
            <person name="Li R."/>
            <person name="Liao H."/>
            <person name="Li X."/>
            <person name="Kong Y."/>
            <person name="Jiang Z."/>
            <person name="Chourrout D."/>
            <person name="Li R."/>
            <person name="Bao Z."/>
        </authorList>
    </citation>
    <scope>NUCLEOTIDE SEQUENCE [LARGE SCALE GENOMIC DNA]</scope>
    <source>
        <strain evidence="8 9">PY_sf001</strain>
    </source>
</reference>
<dbReference type="GO" id="GO:0005577">
    <property type="term" value="C:fibrinogen complex"/>
    <property type="evidence" value="ECO:0007669"/>
    <property type="project" value="TreeGrafter"/>
</dbReference>
<proteinExistence type="predicted"/>
<organism evidence="8 9">
    <name type="scientific">Mizuhopecten yessoensis</name>
    <name type="common">Japanese scallop</name>
    <name type="synonym">Patinopecten yessoensis</name>
    <dbReference type="NCBI Taxonomy" id="6573"/>
    <lineage>
        <taxon>Eukaryota</taxon>
        <taxon>Metazoa</taxon>
        <taxon>Spiralia</taxon>
        <taxon>Lophotrochozoa</taxon>
        <taxon>Mollusca</taxon>
        <taxon>Bivalvia</taxon>
        <taxon>Autobranchia</taxon>
        <taxon>Pteriomorphia</taxon>
        <taxon>Pectinida</taxon>
        <taxon>Pectinoidea</taxon>
        <taxon>Pectinidae</taxon>
        <taxon>Mizuhopecten</taxon>
    </lineage>
</organism>
<dbReference type="Gene3D" id="3.90.215.10">
    <property type="entry name" value="Gamma Fibrinogen, chain A, domain 1"/>
    <property type="match status" value="1"/>
</dbReference>
<comment type="caution">
    <text evidence="8">The sequence shown here is derived from an EMBL/GenBank/DDBJ whole genome shotgun (WGS) entry which is preliminary data.</text>
</comment>
<dbReference type="SUPFAM" id="SSF56496">
    <property type="entry name" value="Fibrinogen C-terminal domain-like"/>
    <property type="match status" value="1"/>
</dbReference>
<feature type="domain" description="Fibrinogen C-terminal" evidence="7">
    <location>
        <begin position="84"/>
        <end position="301"/>
    </location>
</feature>
<keyword evidence="3" id="KW-1015">Disulfide bond</keyword>
<sequence>MGESKVVVESGSDAEAKMATKSPNSSGNHSNLVMLLTMLAGAAALGAAVWFPTSELVKELHRLVTILDKSPPTQNPQSGPVRTEAPEPLPRDCYDLYKAGQTSDGLYTVHPSDLRQGLVVYCDMTSDGGGWLTFQRRMDGSEQFKRKWQEYMFGFGDPAKEFWIGNEFLHAIVSQGWYELRIDMEDFNGEKRYATYKLFRISNGASRYRLSVAGYSGDAGDSMEVHNGMMFSTFDLDNDGAPGNCAESFKGGFWYNNCHNANPNGVYLEGEHETLADGVNWHSWRGYKYSMKYIDMKIRPV</sequence>
<evidence type="ECO:0000256" key="4">
    <source>
        <dbReference type="ARBA" id="ARBA00023180"/>
    </source>
</evidence>
<keyword evidence="6" id="KW-1133">Transmembrane helix</keyword>
<accession>A0A210PIR8</accession>
<dbReference type="InterPro" id="IPR002181">
    <property type="entry name" value="Fibrinogen_a/b/g_C_dom"/>
</dbReference>
<evidence type="ECO:0000256" key="3">
    <source>
        <dbReference type="ARBA" id="ARBA00023157"/>
    </source>
</evidence>
<dbReference type="Pfam" id="PF00147">
    <property type="entry name" value="Fibrinogen_C"/>
    <property type="match status" value="1"/>
</dbReference>
<dbReference type="OrthoDB" id="7735550at2759"/>
<evidence type="ECO:0000256" key="6">
    <source>
        <dbReference type="SAM" id="Phobius"/>
    </source>
</evidence>
<dbReference type="CDD" id="cd00087">
    <property type="entry name" value="FReD"/>
    <property type="match status" value="1"/>
</dbReference>
<dbReference type="Proteomes" id="UP000242188">
    <property type="component" value="Unassembled WGS sequence"/>
</dbReference>
<evidence type="ECO:0000313" key="8">
    <source>
        <dbReference type="EMBL" id="OWF36391.1"/>
    </source>
</evidence>
<keyword evidence="4" id="KW-0325">Glycoprotein</keyword>
<dbReference type="GO" id="GO:0030674">
    <property type="term" value="F:protein-macromolecule adaptor activity"/>
    <property type="evidence" value="ECO:0007669"/>
    <property type="project" value="TreeGrafter"/>
</dbReference>
<keyword evidence="6" id="KW-0472">Membrane</keyword>
<dbReference type="GO" id="GO:0034116">
    <property type="term" value="P:positive regulation of heterotypic cell-cell adhesion"/>
    <property type="evidence" value="ECO:0007669"/>
    <property type="project" value="TreeGrafter"/>
</dbReference>
<dbReference type="PANTHER" id="PTHR47221">
    <property type="entry name" value="FIBRINOGEN ALPHA CHAIN"/>
    <property type="match status" value="1"/>
</dbReference>
<dbReference type="InterPro" id="IPR036056">
    <property type="entry name" value="Fibrinogen-like_C"/>
</dbReference>
<dbReference type="NCBIfam" id="NF040941">
    <property type="entry name" value="GGGWT_bact"/>
    <property type="match status" value="1"/>
</dbReference>
<dbReference type="GO" id="GO:0005201">
    <property type="term" value="F:extracellular matrix structural constituent"/>
    <property type="evidence" value="ECO:0007669"/>
    <property type="project" value="TreeGrafter"/>
</dbReference>
<keyword evidence="6" id="KW-0812">Transmembrane</keyword>
<keyword evidence="2" id="KW-0964">Secreted</keyword>
<feature type="compositionally biased region" description="Polar residues" evidence="5">
    <location>
        <begin position="71"/>
        <end position="80"/>
    </location>
</feature>
<dbReference type="SMART" id="SM00186">
    <property type="entry name" value="FBG"/>
    <property type="match status" value="1"/>
</dbReference>
<evidence type="ECO:0000256" key="2">
    <source>
        <dbReference type="ARBA" id="ARBA00022525"/>
    </source>
</evidence>